<dbReference type="Proteomes" id="UP000247150">
    <property type="component" value="Unassembled WGS sequence"/>
</dbReference>
<sequence>MEEDILLSVLETDQVSHVYLDVFENKPLPKGRASVLENGKCDSHTTPLKHY</sequence>
<feature type="region of interest" description="Disordered" evidence="1">
    <location>
        <begin position="30"/>
        <end position="51"/>
    </location>
</feature>
<evidence type="ECO:0000313" key="2">
    <source>
        <dbReference type="EMBL" id="PWW25408.1"/>
    </source>
</evidence>
<name>A0A2V2ZQ02_9BACI</name>
<gene>
    <name evidence="2" type="ORF">DFO73_1136</name>
</gene>
<organism evidence="2 3">
    <name type="scientific">Cytobacillus oceanisediminis</name>
    <dbReference type="NCBI Taxonomy" id="665099"/>
    <lineage>
        <taxon>Bacteria</taxon>
        <taxon>Bacillati</taxon>
        <taxon>Bacillota</taxon>
        <taxon>Bacilli</taxon>
        <taxon>Bacillales</taxon>
        <taxon>Bacillaceae</taxon>
        <taxon>Cytobacillus</taxon>
    </lineage>
</organism>
<accession>A0A2V2ZQ02</accession>
<proteinExistence type="predicted"/>
<evidence type="ECO:0000256" key="1">
    <source>
        <dbReference type="SAM" id="MobiDB-lite"/>
    </source>
</evidence>
<dbReference type="AlphaFoldDB" id="A0A2V2ZQ02"/>
<evidence type="ECO:0000313" key="3">
    <source>
        <dbReference type="Proteomes" id="UP000247150"/>
    </source>
</evidence>
<dbReference type="RefSeq" id="WP_258309665.1">
    <property type="nucleotide sequence ID" value="NZ_QGTW01000013.1"/>
</dbReference>
<reference evidence="2 3" key="1">
    <citation type="submission" date="2018-05" db="EMBL/GenBank/DDBJ databases">
        <title>Freshwater and sediment microbial communities from various areas in North America, analyzing microbe dynamics in response to fracking.</title>
        <authorList>
            <person name="Lamendella R."/>
        </authorList>
    </citation>
    <scope>NUCLEOTIDE SEQUENCE [LARGE SCALE GENOMIC DNA]</scope>
    <source>
        <strain evidence="2 3">15_TX</strain>
    </source>
</reference>
<comment type="caution">
    <text evidence="2">The sequence shown here is derived from an EMBL/GenBank/DDBJ whole genome shotgun (WGS) entry which is preliminary data.</text>
</comment>
<dbReference type="EMBL" id="QGTW01000013">
    <property type="protein sequence ID" value="PWW25408.1"/>
    <property type="molecule type" value="Genomic_DNA"/>
</dbReference>
<protein>
    <submittedName>
        <fullName evidence="2">Uncharacterized protein</fullName>
    </submittedName>
</protein>